<dbReference type="EMBL" id="AE001437">
    <property type="protein sequence ID" value="AAK79326.1"/>
    <property type="molecule type" value="Genomic_DNA"/>
</dbReference>
<evidence type="ECO:0000313" key="1">
    <source>
        <dbReference type="EMBL" id="AAK79326.1"/>
    </source>
</evidence>
<dbReference type="OrthoDB" id="9898985at2"/>
<dbReference type="GeneID" id="44997863"/>
<dbReference type="KEGG" id="cac:CA_C1358"/>
<dbReference type="RefSeq" id="WP_010964667.1">
    <property type="nucleotide sequence ID" value="NC_003030.1"/>
</dbReference>
<organism evidence="1 2">
    <name type="scientific">Clostridium acetobutylicum (strain ATCC 824 / DSM 792 / JCM 1419 / IAM 19013 / LMG 5710 / NBRC 13948 / NRRL B-527 / VKM B-1787 / 2291 / W)</name>
    <dbReference type="NCBI Taxonomy" id="272562"/>
    <lineage>
        <taxon>Bacteria</taxon>
        <taxon>Bacillati</taxon>
        <taxon>Bacillota</taxon>
        <taxon>Clostridia</taxon>
        <taxon>Eubacteriales</taxon>
        <taxon>Clostridiaceae</taxon>
        <taxon>Clostridium</taxon>
    </lineage>
</organism>
<reference evidence="1 2" key="1">
    <citation type="journal article" date="2001" name="J. Bacteriol.">
        <title>Genome sequence and comparative analysis of the solvent-producing bacterium Clostridium acetobutylicum.</title>
        <authorList>
            <person name="Nolling J."/>
            <person name="Breton G."/>
            <person name="Omelchenko M.V."/>
            <person name="Makarova K.S."/>
            <person name="Zeng Q."/>
            <person name="Gibson R."/>
            <person name="Lee H.M."/>
            <person name="Dubois J."/>
            <person name="Qiu D."/>
            <person name="Hitti J."/>
            <person name="Wolf Y.I."/>
            <person name="Tatusov R.L."/>
            <person name="Sabathe F."/>
            <person name="Doucette-Stamm L."/>
            <person name="Soucaille P."/>
            <person name="Daly M.J."/>
            <person name="Bennett G.N."/>
            <person name="Koonin E.V."/>
            <person name="Smith D.R."/>
        </authorList>
    </citation>
    <scope>NUCLEOTIDE SEQUENCE [LARGE SCALE GENOMIC DNA]</scope>
    <source>
        <strain evidence="2">ATCC 824 / DSM 792 / JCM 1419 / LMG 5710 / VKM B-1787</strain>
    </source>
</reference>
<keyword evidence="2" id="KW-1185">Reference proteome</keyword>
<evidence type="ECO:0000313" key="2">
    <source>
        <dbReference type="Proteomes" id="UP000000814"/>
    </source>
</evidence>
<dbReference type="PIR" id="C97067">
    <property type="entry name" value="C97067"/>
</dbReference>
<dbReference type="PATRIC" id="fig|272562.8.peg.1563"/>
<dbReference type="STRING" id="272562.CA_C1358"/>
<gene>
    <name evidence="1" type="ordered locus">CA_C1358</name>
</gene>
<accession>Q97JC8</accession>
<dbReference type="Proteomes" id="UP000000814">
    <property type="component" value="Chromosome"/>
</dbReference>
<dbReference type="HOGENOM" id="CLU_1999869_0_0_9"/>
<protein>
    <submittedName>
        <fullName evidence="1">Uncharacterized protein</fullName>
    </submittedName>
</protein>
<sequence length="124" mass="14495">MKIKFLFDYKDYHISIEDEGEEIDVTVNFTQHQHKRGRQRGVHKQKILDSLSEGGNSEILYLKNNEKAVVRDFKRNISYVIEVYSDSTIVTNVITSLNKTNIKAYKGEKVIIIGKNNEHNYYLN</sequence>
<dbReference type="AlphaFoldDB" id="Q97JC8"/>
<proteinExistence type="predicted"/>
<name>Q97JC8_CLOAB</name>